<dbReference type="Pfam" id="PF00528">
    <property type="entry name" value="BPD_transp_1"/>
    <property type="match status" value="1"/>
</dbReference>
<evidence type="ECO:0000256" key="4">
    <source>
        <dbReference type="ARBA" id="ARBA00022692"/>
    </source>
</evidence>
<feature type="domain" description="ABC transmembrane type-1" evidence="8">
    <location>
        <begin position="61"/>
        <end position="245"/>
    </location>
</feature>
<dbReference type="GO" id="GO:0005886">
    <property type="term" value="C:plasma membrane"/>
    <property type="evidence" value="ECO:0007669"/>
    <property type="project" value="UniProtKB-SubCell"/>
</dbReference>
<gene>
    <name evidence="10" type="primary">ssuC</name>
    <name evidence="9" type="ORF">LES8486_00411</name>
    <name evidence="10" type="ORF">LES9216_00558</name>
</gene>
<evidence type="ECO:0000256" key="1">
    <source>
        <dbReference type="ARBA" id="ARBA00004651"/>
    </source>
</evidence>
<evidence type="ECO:0000313" key="10">
    <source>
        <dbReference type="EMBL" id="SPE06656.1"/>
    </source>
</evidence>
<dbReference type="PANTHER" id="PTHR30151">
    <property type="entry name" value="ALKANE SULFONATE ABC TRANSPORTER-RELATED, MEMBRANE SUBUNIT"/>
    <property type="match status" value="1"/>
</dbReference>
<feature type="transmembrane region" description="Helical" evidence="7">
    <location>
        <begin position="227"/>
        <end position="248"/>
    </location>
</feature>
<evidence type="ECO:0000256" key="7">
    <source>
        <dbReference type="RuleBase" id="RU363032"/>
    </source>
</evidence>
<comment type="subcellular location">
    <subcellularLocation>
        <location evidence="1 7">Cell membrane</location>
        <topology evidence="1 7">Multi-pass membrane protein</topology>
    </subcellularLocation>
</comment>
<dbReference type="Proteomes" id="UP000239237">
    <property type="component" value="Unassembled WGS sequence"/>
</dbReference>
<evidence type="ECO:0000313" key="11">
    <source>
        <dbReference type="Proteomes" id="UP000237923"/>
    </source>
</evidence>
<dbReference type="CDD" id="cd06261">
    <property type="entry name" value="TM_PBP2"/>
    <property type="match status" value="1"/>
</dbReference>
<dbReference type="FunFam" id="1.10.3720.10:FF:000003">
    <property type="entry name" value="Aliphatic sulfonate ABC transporter permease"/>
    <property type="match status" value="1"/>
</dbReference>
<feature type="transmembrane region" description="Helical" evidence="7">
    <location>
        <begin position="12"/>
        <end position="31"/>
    </location>
</feature>
<dbReference type="AlphaFoldDB" id="A0A2N9K8Q5"/>
<dbReference type="Gene3D" id="1.10.3720.10">
    <property type="entry name" value="MetI-like"/>
    <property type="match status" value="1"/>
</dbReference>
<evidence type="ECO:0000256" key="3">
    <source>
        <dbReference type="ARBA" id="ARBA00022475"/>
    </source>
</evidence>
<sequence>MSSVRDKSNIGFQVMIPFILPVLILVTWQVTTSINLIDDSLLPTPVAVINKCIELIQSGELQRNMSISLYRATSGLLIGGTLGLVFGGINGISLLAQRFFNSSIQMIRNIPHLALIPLVIIWLGIGENAKISLVAVGVFFPIYINTFHGIRSIDKSLIEMGSSYGLSRKKMLSKIIIPGALPSILMGFRYALGVMWTTLIVSETISSSSGIGYMETNAQQFLDMPTIFLSILIYAFLGKVSDWIALSFESILLNWQKG</sequence>
<accession>A0A2N9K8Q5</accession>
<keyword evidence="2 7" id="KW-0813">Transport</keyword>
<name>A0A2N9K8Q5_9LACO</name>
<keyword evidence="4 7" id="KW-0812">Transmembrane</keyword>
<proteinExistence type="inferred from homology"/>
<keyword evidence="5 7" id="KW-1133">Transmembrane helix</keyword>
<dbReference type="Proteomes" id="UP000237923">
    <property type="component" value="Unassembled WGS sequence"/>
</dbReference>
<dbReference type="EMBL" id="OKQR01000001">
    <property type="protein sequence ID" value="SPD91431.1"/>
    <property type="molecule type" value="Genomic_DNA"/>
</dbReference>
<keyword evidence="12" id="KW-1185">Reference proteome</keyword>
<comment type="similarity">
    <text evidence="7">Belongs to the binding-protein-dependent transport system permease family.</text>
</comment>
<dbReference type="GO" id="GO:0042918">
    <property type="term" value="P:alkanesulfonate transmembrane transport"/>
    <property type="evidence" value="ECO:0007669"/>
    <property type="project" value="UniProtKB-ARBA"/>
</dbReference>
<organism evidence="10 11">
    <name type="scientific">Leuconostoc suionicum</name>
    <dbReference type="NCBI Taxonomy" id="1511761"/>
    <lineage>
        <taxon>Bacteria</taxon>
        <taxon>Bacillati</taxon>
        <taxon>Bacillota</taxon>
        <taxon>Bacilli</taxon>
        <taxon>Lactobacillales</taxon>
        <taxon>Lactobacillaceae</taxon>
        <taxon>Leuconostoc</taxon>
    </lineage>
</organism>
<dbReference type="SUPFAM" id="SSF161098">
    <property type="entry name" value="MetI-like"/>
    <property type="match status" value="1"/>
</dbReference>
<reference evidence="9 12" key="2">
    <citation type="submission" date="2018-02" db="EMBL/GenBank/DDBJ databases">
        <authorList>
            <person name="Rodrigo-Torres L."/>
            <person name="Arahal R. D."/>
            <person name="Lucena T."/>
        </authorList>
    </citation>
    <scope>NUCLEOTIDE SEQUENCE [LARGE SCALE GENOMIC DNA]</scope>
    <source>
        <strain evidence="9 12">CECT 8486</strain>
    </source>
</reference>
<keyword evidence="6 7" id="KW-0472">Membrane</keyword>
<evidence type="ECO:0000259" key="8">
    <source>
        <dbReference type="PROSITE" id="PS50928"/>
    </source>
</evidence>
<evidence type="ECO:0000313" key="9">
    <source>
        <dbReference type="EMBL" id="SPD91431.1"/>
    </source>
</evidence>
<keyword evidence="3" id="KW-1003">Cell membrane</keyword>
<dbReference type="InterPro" id="IPR035906">
    <property type="entry name" value="MetI-like_sf"/>
</dbReference>
<feature type="transmembrane region" description="Helical" evidence="7">
    <location>
        <begin position="75"/>
        <end position="95"/>
    </location>
</feature>
<dbReference type="EMBL" id="OKQU01000001">
    <property type="protein sequence ID" value="SPE06656.1"/>
    <property type="molecule type" value="Genomic_DNA"/>
</dbReference>
<evidence type="ECO:0000256" key="6">
    <source>
        <dbReference type="ARBA" id="ARBA00023136"/>
    </source>
</evidence>
<dbReference type="RefSeq" id="WP_072613718.1">
    <property type="nucleotide sequence ID" value="NZ_AP017935.1"/>
</dbReference>
<evidence type="ECO:0000313" key="12">
    <source>
        <dbReference type="Proteomes" id="UP000239237"/>
    </source>
</evidence>
<dbReference type="KEGG" id="lsu:A6B45_05490"/>
<dbReference type="PROSITE" id="PS50928">
    <property type="entry name" value="ABC_TM1"/>
    <property type="match status" value="1"/>
</dbReference>
<dbReference type="PANTHER" id="PTHR30151:SF38">
    <property type="entry name" value="ALIPHATIC SULFONATES TRANSPORT PERMEASE PROTEIN SSUC-RELATED"/>
    <property type="match status" value="1"/>
</dbReference>
<reference evidence="10 11" key="1">
    <citation type="submission" date="2018-02" db="EMBL/GenBank/DDBJ databases">
        <authorList>
            <person name="Cohen D.B."/>
            <person name="Kent A.D."/>
        </authorList>
    </citation>
    <scope>NUCLEOTIDE SEQUENCE [LARGE SCALE GENOMIC DNA]</scope>
    <source>
        <strain evidence="10 11">CECT 9216</strain>
    </source>
</reference>
<dbReference type="GeneID" id="99674240"/>
<evidence type="ECO:0000256" key="5">
    <source>
        <dbReference type="ARBA" id="ARBA00022989"/>
    </source>
</evidence>
<feature type="transmembrane region" description="Helical" evidence="7">
    <location>
        <begin position="131"/>
        <end position="150"/>
    </location>
</feature>
<evidence type="ECO:0000256" key="2">
    <source>
        <dbReference type="ARBA" id="ARBA00022448"/>
    </source>
</evidence>
<feature type="transmembrane region" description="Helical" evidence="7">
    <location>
        <begin position="171"/>
        <end position="192"/>
    </location>
</feature>
<protein>
    <submittedName>
        <fullName evidence="10">Aliphatic sulfonates transport permease protein SsuC</fullName>
    </submittedName>
</protein>
<dbReference type="InterPro" id="IPR000515">
    <property type="entry name" value="MetI-like"/>
</dbReference>
<feature type="transmembrane region" description="Helical" evidence="7">
    <location>
        <begin position="107"/>
        <end position="125"/>
    </location>
</feature>